<evidence type="ECO:0000256" key="3">
    <source>
        <dbReference type="ARBA" id="ARBA00009025"/>
    </source>
</evidence>
<keyword evidence="10 17" id="KW-0249">Electron transport</keyword>
<feature type="transmembrane region" description="Helical" evidence="17">
    <location>
        <begin position="54"/>
        <end position="74"/>
    </location>
</feature>
<keyword evidence="12 17" id="KW-0520">NAD</keyword>
<comment type="similarity">
    <text evidence="3 17">Belongs to the complex I subunit 4 family.</text>
</comment>
<dbReference type="GO" id="GO:0008137">
    <property type="term" value="F:NADH dehydrogenase (ubiquinone) activity"/>
    <property type="evidence" value="ECO:0007669"/>
    <property type="project" value="UniProtKB-UniRule"/>
</dbReference>
<dbReference type="EMBL" id="MG729628">
    <property type="protein sequence ID" value="AYQ22954.1"/>
    <property type="molecule type" value="Genomic_DNA"/>
</dbReference>
<dbReference type="GO" id="GO:0015990">
    <property type="term" value="P:electron transport coupled proton transport"/>
    <property type="evidence" value="ECO:0007669"/>
    <property type="project" value="TreeGrafter"/>
</dbReference>
<dbReference type="InterPro" id="IPR001750">
    <property type="entry name" value="ND/Mrp_TM"/>
</dbReference>
<comment type="function">
    <text evidence="1">Core subunit of the mitochondrial membrane respiratory chain NADH dehydrogenase (Complex I) that is believed to belong to the minimal assembly required for catalysis. Complex I functions in the transfer of electrons from NADH to the respiratory chain. The immediate electron acceptor for the enzyme is believed to be ubiquinone.</text>
</comment>
<feature type="transmembrane region" description="Helical" evidence="17">
    <location>
        <begin position="370"/>
        <end position="390"/>
    </location>
</feature>
<dbReference type="AlphaFoldDB" id="A0A8K1Y3K5"/>
<dbReference type="GO" id="GO:0042773">
    <property type="term" value="P:ATP synthesis coupled electron transport"/>
    <property type="evidence" value="ECO:0007669"/>
    <property type="project" value="InterPro"/>
</dbReference>
<evidence type="ECO:0000256" key="2">
    <source>
        <dbReference type="ARBA" id="ARBA00004225"/>
    </source>
</evidence>
<evidence type="ECO:0000256" key="6">
    <source>
        <dbReference type="ARBA" id="ARBA00022448"/>
    </source>
</evidence>
<feature type="transmembrane region" description="Helical" evidence="17">
    <location>
        <begin position="212"/>
        <end position="233"/>
    </location>
</feature>
<accession>A0A8K1Y3K5</accession>
<dbReference type="EC" id="7.1.1.2" evidence="4 17"/>
<dbReference type="GO" id="GO:0048039">
    <property type="term" value="F:ubiquinone binding"/>
    <property type="evidence" value="ECO:0007669"/>
    <property type="project" value="TreeGrafter"/>
</dbReference>
<dbReference type="PRINTS" id="PR01437">
    <property type="entry name" value="NUOXDRDTASE4"/>
</dbReference>
<evidence type="ECO:0000256" key="8">
    <source>
        <dbReference type="ARBA" id="ARBA00022692"/>
    </source>
</evidence>
<keyword evidence="11 17" id="KW-1133">Transmembrane helix</keyword>
<evidence type="ECO:0000256" key="1">
    <source>
        <dbReference type="ARBA" id="ARBA00003257"/>
    </source>
</evidence>
<keyword evidence="9" id="KW-1278">Translocase</keyword>
<reference evidence="20" key="1">
    <citation type="submission" date="2017-12" db="EMBL/GenBank/DDBJ databases">
        <authorList>
            <person name="An J."/>
        </authorList>
    </citation>
    <scope>NUCLEOTIDE SEQUENCE</scope>
</reference>
<dbReference type="PANTHER" id="PTHR43507:SF20">
    <property type="entry name" value="NADH-UBIQUINONE OXIDOREDUCTASE CHAIN 4"/>
    <property type="match status" value="1"/>
</dbReference>
<gene>
    <name evidence="20" type="primary">NAD4</name>
</gene>
<evidence type="ECO:0000256" key="5">
    <source>
        <dbReference type="ARBA" id="ARBA00021006"/>
    </source>
</evidence>
<keyword evidence="8 17" id="KW-0812">Transmembrane</keyword>
<dbReference type="InterPro" id="IPR003918">
    <property type="entry name" value="NADH_UbQ_OxRdtase"/>
</dbReference>
<organism evidence="20">
    <name type="scientific">Pleurocryptella fimbriata</name>
    <dbReference type="NCBI Taxonomy" id="2480055"/>
    <lineage>
        <taxon>Eukaryota</taxon>
        <taxon>Metazoa</taxon>
        <taxon>Ecdysozoa</taxon>
        <taxon>Arthropoda</taxon>
        <taxon>Crustacea</taxon>
        <taxon>Multicrustacea</taxon>
        <taxon>Malacostraca</taxon>
        <taxon>Eumalacostraca</taxon>
        <taxon>Peracarida</taxon>
        <taxon>Isopoda</taxon>
        <taxon>Epicaridea</taxon>
        <taxon>Bopyridoidea</taxon>
        <taxon>Bopyridae</taxon>
        <taxon>Pleurocryptella</taxon>
    </lineage>
</organism>
<dbReference type="InterPro" id="IPR000260">
    <property type="entry name" value="NADH4_N"/>
</dbReference>
<feature type="transmembrane region" description="Helical" evidence="17">
    <location>
        <begin position="330"/>
        <end position="350"/>
    </location>
</feature>
<keyword evidence="7 17" id="KW-0679">Respiratory chain</keyword>
<evidence type="ECO:0000313" key="20">
    <source>
        <dbReference type="EMBL" id="AYQ22954.1"/>
    </source>
</evidence>
<evidence type="ECO:0000256" key="16">
    <source>
        <dbReference type="ARBA" id="ARBA00049551"/>
    </source>
</evidence>
<keyword evidence="14 17" id="KW-0496">Mitochondrion</keyword>
<dbReference type="PANTHER" id="PTHR43507">
    <property type="entry name" value="NADH-UBIQUINONE OXIDOREDUCTASE CHAIN 4"/>
    <property type="match status" value="1"/>
</dbReference>
<feature type="transmembrane region" description="Helical" evidence="17">
    <location>
        <begin position="108"/>
        <end position="128"/>
    </location>
</feature>
<evidence type="ECO:0000256" key="15">
    <source>
        <dbReference type="ARBA" id="ARBA00023136"/>
    </source>
</evidence>
<evidence type="ECO:0000259" key="18">
    <source>
        <dbReference type="Pfam" id="PF00361"/>
    </source>
</evidence>
<feature type="transmembrane region" description="Helical" evidence="17">
    <location>
        <begin position="179"/>
        <end position="200"/>
    </location>
</feature>
<sequence length="447" mass="49641">MMLLIIFTLISILTFLSWTEMLITLCLMMASTIFMINHNLEWASTYASYFVWDSMSISLVILSIWITILMVMATPSRISSSFHHKLLMKMMFVLLLFLIMFFSTSNFIMFYIFFEASLIPTFLIILGWGGQPERVQAGIYMMLYTVMASLPLLLCLLYWSEISFSFNMLLSFPCLFPPILSSVWICGTLAAFCVKLPMYMAHLWLPKAHVEAPVAGSMILAGVLLKLGGYGLLRLSPKLVFLAPFNCWVLLSWGVMGGVIIGFICLSQADIKVLIALSSVTHMALILGASMTLSTLGFNSSLIIMLGHGFCSSGLFAAANMIYERSGTRSLFLVAGIYTLLPSFILWWFILLAGNMAAPPSISLMGEMYSLMAIFSWSSSTAVMLIMLNFLPAAYSLYLYATSSLGASSSSILSSSPLNIREHMTLFNHITPLVMLITFSPLISPFL</sequence>
<evidence type="ECO:0000256" key="17">
    <source>
        <dbReference type="RuleBase" id="RU003297"/>
    </source>
</evidence>
<evidence type="ECO:0000256" key="7">
    <source>
        <dbReference type="ARBA" id="ARBA00022660"/>
    </source>
</evidence>
<comment type="function">
    <text evidence="17">Core subunit of the mitochondrial membrane respiratory chain NADH dehydrogenase (Complex I) which catalyzes electron transfer from NADH through the respiratory chain, using ubiquinone as an electron acceptor. Essential for the catalytic activity and assembly of complex I.</text>
</comment>
<geneLocation type="mitochondrion" evidence="20"/>
<evidence type="ECO:0000259" key="19">
    <source>
        <dbReference type="Pfam" id="PF01059"/>
    </source>
</evidence>
<feature type="transmembrane region" description="Helical" evidence="17">
    <location>
        <begin position="86"/>
        <end position="102"/>
    </location>
</feature>
<feature type="domain" description="NADH:quinone oxidoreductase/Mrp antiporter transmembrane" evidence="18">
    <location>
        <begin position="105"/>
        <end position="386"/>
    </location>
</feature>
<dbReference type="GO" id="GO:0003954">
    <property type="term" value="F:NADH dehydrogenase activity"/>
    <property type="evidence" value="ECO:0007669"/>
    <property type="project" value="TreeGrafter"/>
</dbReference>
<evidence type="ECO:0000256" key="12">
    <source>
        <dbReference type="ARBA" id="ARBA00023027"/>
    </source>
</evidence>
<evidence type="ECO:0000256" key="14">
    <source>
        <dbReference type="ARBA" id="ARBA00023128"/>
    </source>
</evidence>
<dbReference type="GO" id="GO:0031966">
    <property type="term" value="C:mitochondrial membrane"/>
    <property type="evidence" value="ECO:0007669"/>
    <property type="project" value="UniProtKB-SubCell"/>
</dbReference>
<feature type="transmembrane region" description="Helical" evidence="17">
    <location>
        <begin position="273"/>
        <end position="296"/>
    </location>
</feature>
<feature type="transmembrane region" description="Helical" evidence="17">
    <location>
        <begin position="239"/>
        <end position="266"/>
    </location>
</feature>
<evidence type="ECO:0000256" key="13">
    <source>
        <dbReference type="ARBA" id="ARBA00023075"/>
    </source>
</evidence>
<name>A0A8K1Y3K5_9CRUS</name>
<dbReference type="Pfam" id="PF01059">
    <property type="entry name" value="Oxidored_q5_N"/>
    <property type="match status" value="1"/>
</dbReference>
<comment type="subcellular location">
    <subcellularLocation>
        <location evidence="2 17">Mitochondrion membrane</location>
        <topology evidence="2 17">Multi-pass membrane protein</topology>
    </subcellularLocation>
</comment>
<evidence type="ECO:0000256" key="10">
    <source>
        <dbReference type="ARBA" id="ARBA00022982"/>
    </source>
</evidence>
<protein>
    <recommendedName>
        <fullName evidence="5 17">NADH-ubiquinone oxidoreductase chain 4</fullName>
        <ecNumber evidence="4 17">7.1.1.2</ecNumber>
    </recommendedName>
</protein>
<keyword evidence="6 17" id="KW-0813">Transport</keyword>
<comment type="catalytic activity">
    <reaction evidence="16 17">
        <text>a ubiquinone + NADH + 5 H(+)(in) = a ubiquinol + NAD(+) + 4 H(+)(out)</text>
        <dbReference type="Rhea" id="RHEA:29091"/>
        <dbReference type="Rhea" id="RHEA-COMP:9565"/>
        <dbReference type="Rhea" id="RHEA-COMP:9566"/>
        <dbReference type="ChEBI" id="CHEBI:15378"/>
        <dbReference type="ChEBI" id="CHEBI:16389"/>
        <dbReference type="ChEBI" id="CHEBI:17976"/>
        <dbReference type="ChEBI" id="CHEBI:57540"/>
        <dbReference type="ChEBI" id="CHEBI:57945"/>
        <dbReference type="EC" id="7.1.1.2"/>
    </reaction>
</comment>
<evidence type="ECO:0000256" key="11">
    <source>
        <dbReference type="ARBA" id="ARBA00022989"/>
    </source>
</evidence>
<keyword evidence="13 17" id="KW-0830">Ubiquinone</keyword>
<feature type="domain" description="NADH:ubiquinone oxidoreductase chain 4 N-terminal" evidence="19">
    <location>
        <begin position="1"/>
        <end position="100"/>
    </location>
</feature>
<evidence type="ECO:0000256" key="4">
    <source>
        <dbReference type="ARBA" id="ARBA00012944"/>
    </source>
</evidence>
<feature type="transmembrane region" description="Helical" evidence="17">
    <location>
        <begin position="140"/>
        <end position="159"/>
    </location>
</feature>
<evidence type="ECO:0000256" key="9">
    <source>
        <dbReference type="ARBA" id="ARBA00022967"/>
    </source>
</evidence>
<dbReference type="Pfam" id="PF00361">
    <property type="entry name" value="Proton_antipo_M"/>
    <property type="match status" value="1"/>
</dbReference>
<feature type="transmembrane region" description="Helical" evidence="17">
    <location>
        <begin position="302"/>
        <end position="323"/>
    </location>
</feature>
<keyword evidence="15 17" id="KW-0472">Membrane</keyword>
<proteinExistence type="inferred from homology"/>